<proteinExistence type="inferred from homology"/>
<evidence type="ECO:0000256" key="6">
    <source>
        <dbReference type="ARBA" id="ARBA00023136"/>
    </source>
</evidence>
<dbReference type="EMBL" id="CADCTQ010000586">
    <property type="protein sequence ID" value="CAA9324169.1"/>
    <property type="molecule type" value="Genomic_DNA"/>
</dbReference>
<evidence type="ECO:0008006" key="9">
    <source>
        <dbReference type="Google" id="ProtNLM"/>
    </source>
</evidence>
<dbReference type="Pfam" id="PF02321">
    <property type="entry name" value="OEP"/>
    <property type="match status" value="2"/>
</dbReference>
<dbReference type="GO" id="GO:0015562">
    <property type="term" value="F:efflux transmembrane transporter activity"/>
    <property type="evidence" value="ECO:0007669"/>
    <property type="project" value="InterPro"/>
</dbReference>
<dbReference type="Gene3D" id="1.20.1600.10">
    <property type="entry name" value="Outer membrane efflux proteins (OEP)"/>
    <property type="match status" value="1"/>
</dbReference>
<dbReference type="GO" id="GO:0009279">
    <property type="term" value="C:cell outer membrane"/>
    <property type="evidence" value="ECO:0007669"/>
    <property type="project" value="UniProtKB-SubCell"/>
</dbReference>
<sequence length="452" mass="50067">MKPTYKIFILLLVVLFALYQRTQAQDRQLTLESAVTLALEKNRDLQVAQLETQKASERVREAKGSALPTIGATAQYQYFFQKQVSFLPGSFIGLGENQLAAVRVGGENAVTGGVNLSQPLFQSGIRAGIRAARTARQVTHAEKDELRAAVITQVKKAYLDVLITQERLHLQQQSIVRNEQALKDARSLLAQGRASRVDTLRAFVTVENLRPEVIRLTNGIEIAGTVLKRIIGLDESESITLRDSLRYDPSVPVGAGEGAFAEALAARPEVQRLVLTSKLNQQQIAGQAAERRPKLWAVGSVLGQSQANNFRLGDYQWPVSSFAGLQLNVPIFSGFRTVAKVRQAQITRQQTEKQLENYREIVRAEVKTGVSGVEEARRRIEVQGQTVATAELGYRITRDRWKQGIASRLDLSDAELLLTQSKSNYLQAVYDYLVAGVELDQALGRTASDLNR</sequence>
<evidence type="ECO:0000256" key="3">
    <source>
        <dbReference type="ARBA" id="ARBA00022448"/>
    </source>
</evidence>
<dbReference type="GO" id="GO:1990281">
    <property type="term" value="C:efflux pump complex"/>
    <property type="evidence" value="ECO:0007669"/>
    <property type="project" value="TreeGrafter"/>
</dbReference>
<evidence type="ECO:0000256" key="4">
    <source>
        <dbReference type="ARBA" id="ARBA00022452"/>
    </source>
</evidence>
<dbReference type="PANTHER" id="PTHR30026:SF20">
    <property type="entry name" value="OUTER MEMBRANE PROTEIN TOLC"/>
    <property type="match status" value="1"/>
</dbReference>
<reference evidence="8" key="1">
    <citation type="submission" date="2020-02" db="EMBL/GenBank/DDBJ databases">
        <authorList>
            <person name="Meier V. D."/>
        </authorList>
    </citation>
    <scope>NUCLEOTIDE SEQUENCE</scope>
    <source>
        <strain evidence="8">AVDCRST_MAG56</strain>
    </source>
</reference>
<dbReference type="PANTHER" id="PTHR30026">
    <property type="entry name" value="OUTER MEMBRANE PROTEIN TOLC"/>
    <property type="match status" value="1"/>
</dbReference>
<keyword evidence="3" id="KW-0813">Transport</keyword>
<protein>
    <recommendedName>
        <fullName evidence="9">TolC family protein</fullName>
    </recommendedName>
</protein>
<evidence type="ECO:0000256" key="1">
    <source>
        <dbReference type="ARBA" id="ARBA00004442"/>
    </source>
</evidence>
<dbReference type="InterPro" id="IPR051906">
    <property type="entry name" value="TolC-like"/>
</dbReference>
<keyword evidence="7" id="KW-0998">Cell outer membrane</keyword>
<evidence type="ECO:0000256" key="2">
    <source>
        <dbReference type="ARBA" id="ARBA00007613"/>
    </source>
</evidence>
<accession>A0A6J4L797</accession>
<dbReference type="AlphaFoldDB" id="A0A6J4L797"/>
<evidence type="ECO:0000313" key="8">
    <source>
        <dbReference type="EMBL" id="CAA9324169.1"/>
    </source>
</evidence>
<evidence type="ECO:0000256" key="7">
    <source>
        <dbReference type="ARBA" id="ARBA00023237"/>
    </source>
</evidence>
<organism evidence="8">
    <name type="scientific">uncultured Cytophagales bacterium</name>
    <dbReference type="NCBI Taxonomy" id="158755"/>
    <lineage>
        <taxon>Bacteria</taxon>
        <taxon>Pseudomonadati</taxon>
        <taxon>Bacteroidota</taxon>
        <taxon>Sphingobacteriia</taxon>
        <taxon>Sphingobacteriales</taxon>
        <taxon>environmental samples</taxon>
    </lineage>
</organism>
<keyword evidence="4" id="KW-1134">Transmembrane beta strand</keyword>
<dbReference type="GO" id="GO:0015288">
    <property type="term" value="F:porin activity"/>
    <property type="evidence" value="ECO:0007669"/>
    <property type="project" value="TreeGrafter"/>
</dbReference>
<evidence type="ECO:0000256" key="5">
    <source>
        <dbReference type="ARBA" id="ARBA00022692"/>
    </source>
</evidence>
<comment type="subcellular location">
    <subcellularLocation>
        <location evidence="1">Cell outer membrane</location>
    </subcellularLocation>
</comment>
<dbReference type="InterPro" id="IPR003423">
    <property type="entry name" value="OMP_efflux"/>
</dbReference>
<gene>
    <name evidence="8" type="ORF">AVDCRST_MAG56-7053</name>
</gene>
<keyword evidence="6" id="KW-0472">Membrane</keyword>
<keyword evidence="5" id="KW-0812">Transmembrane</keyword>
<comment type="similarity">
    <text evidence="2">Belongs to the outer membrane factor (OMF) (TC 1.B.17) family.</text>
</comment>
<name>A0A6J4L797_9SPHI</name>
<dbReference type="SUPFAM" id="SSF56954">
    <property type="entry name" value="Outer membrane efflux proteins (OEP)"/>
    <property type="match status" value="1"/>
</dbReference>